<dbReference type="AlphaFoldDB" id="A0AAD4RBV3"/>
<feature type="transmembrane region" description="Helical" evidence="10">
    <location>
        <begin position="255"/>
        <end position="276"/>
    </location>
</feature>
<protein>
    <submittedName>
        <fullName evidence="12">7 transmembrane receptor (Rhodopsin family) domain-containing protein</fullName>
    </submittedName>
</protein>
<feature type="transmembrane region" description="Helical" evidence="10">
    <location>
        <begin position="123"/>
        <end position="143"/>
    </location>
</feature>
<evidence type="ECO:0000256" key="8">
    <source>
        <dbReference type="ARBA" id="ARBA00023224"/>
    </source>
</evidence>
<evidence type="ECO:0000256" key="4">
    <source>
        <dbReference type="ARBA" id="ARBA00022989"/>
    </source>
</evidence>
<accession>A0AAD4RBV3</accession>
<sequence length="450" mass="50659">MDNSINDSGIFPSSSSIMEDSSTSPFLEPSTSELIEMLYQMGLFAVGTPLNAFALLKFSRSNKRRNSSEMRLLRLSRQLLIAHLMVLCIYCVWRTFWFYNIAWTMGNVFCKMYSFLSALPFHLWSNMVAAVAVDMLYCISAPLKSVNNGNKRVSWLIAISWTFAFACSTPMLIFRGTVQIPGTEYEQCYPLVDQFQTNTLMGFHFFHVITTFYVPLTIILLCYFLIGLSLRHQMAKRKVLGNDVRRLGHNTTIRFLYATACIVLTFVLTWLPYQVLALLRVICEPDSYCETLTAKFTWLQAILIASTCINPFLYRFGLFKSRRGPNSKTTVCSYFGATPGSCTMDSTACMGVTGVGLGSGSVARLSIRSTTGRIRNNVDTKIEESPLTKLPAPTPRPYHVTLSEKRLICPSAMTARATTMNTPPLNYRQRIGLRDIARCASDSECMLGRQ</sequence>
<feature type="compositionally biased region" description="Low complexity" evidence="9">
    <location>
        <begin position="13"/>
        <end position="24"/>
    </location>
</feature>
<comment type="subcellular location">
    <subcellularLocation>
        <location evidence="1">Cell membrane</location>
        <topology evidence="1">Multi-pass membrane protein</topology>
    </subcellularLocation>
</comment>
<comment type="caution">
    <text evidence="12">The sequence shown here is derived from an EMBL/GenBank/DDBJ whole genome shotgun (WGS) entry which is preliminary data.</text>
</comment>
<feature type="region of interest" description="Disordered" evidence="9">
    <location>
        <begin position="1"/>
        <end position="25"/>
    </location>
</feature>
<evidence type="ECO:0000256" key="6">
    <source>
        <dbReference type="ARBA" id="ARBA00023136"/>
    </source>
</evidence>
<evidence type="ECO:0000256" key="9">
    <source>
        <dbReference type="SAM" id="MobiDB-lite"/>
    </source>
</evidence>
<evidence type="ECO:0000256" key="2">
    <source>
        <dbReference type="ARBA" id="ARBA00022475"/>
    </source>
</evidence>
<dbReference type="Pfam" id="PF00001">
    <property type="entry name" value="7tm_1"/>
    <property type="match status" value="1"/>
</dbReference>
<gene>
    <name evidence="12" type="ORF">DdX_02246</name>
</gene>
<evidence type="ECO:0000256" key="3">
    <source>
        <dbReference type="ARBA" id="ARBA00022692"/>
    </source>
</evidence>
<evidence type="ECO:0000256" key="5">
    <source>
        <dbReference type="ARBA" id="ARBA00023040"/>
    </source>
</evidence>
<organism evidence="12 13">
    <name type="scientific">Ditylenchus destructor</name>
    <dbReference type="NCBI Taxonomy" id="166010"/>
    <lineage>
        <taxon>Eukaryota</taxon>
        <taxon>Metazoa</taxon>
        <taxon>Ecdysozoa</taxon>
        <taxon>Nematoda</taxon>
        <taxon>Chromadorea</taxon>
        <taxon>Rhabditida</taxon>
        <taxon>Tylenchina</taxon>
        <taxon>Tylenchomorpha</taxon>
        <taxon>Sphaerularioidea</taxon>
        <taxon>Anguinidae</taxon>
        <taxon>Anguininae</taxon>
        <taxon>Ditylenchus</taxon>
    </lineage>
</organism>
<feature type="transmembrane region" description="Helical" evidence="10">
    <location>
        <begin position="155"/>
        <end position="174"/>
    </location>
</feature>
<keyword evidence="7 12" id="KW-0675">Receptor</keyword>
<proteinExistence type="predicted"/>
<name>A0AAD4RBV3_9BILA</name>
<evidence type="ECO:0000256" key="1">
    <source>
        <dbReference type="ARBA" id="ARBA00004651"/>
    </source>
</evidence>
<dbReference type="CDD" id="cd00637">
    <property type="entry name" value="7tm_classA_rhodopsin-like"/>
    <property type="match status" value="1"/>
</dbReference>
<feature type="transmembrane region" description="Helical" evidence="10">
    <location>
        <begin position="296"/>
        <end position="314"/>
    </location>
</feature>
<reference evidence="12" key="1">
    <citation type="submission" date="2022-01" db="EMBL/GenBank/DDBJ databases">
        <title>Genome Sequence Resource for Two Populations of Ditylenchus destructor, the Migratory Endoparasitic Phytonematode.</title>
        <authorList>
            <person name="Zhang H."/>
            <person name="Lin R."/>
            <person name="Xie B."/>
        </authorList>
    </citation>
    <scope>NUCLEOTIDE SEQUENCE</scope>
    <source>
        <strain evidence="12">BazhouSP</strain>
    </source>
</reference>
<dbReference type="InterPro" id="IPR000276">
    <property type="entry name" value="GPCR_Rhodpsn"/>
</dbReference>
<dbReference type="PRINTS" id="PR00237">
    <property type="entry name" value="GPCRRHODOPSN"/>
</dbReference>
<feature type="transmembrane region" description="Helical" evidence="10">
    <location>
        <begin position="79"/>
        <end position="103"/>
    </location>
</feature>
<dbReference type="PROSITE" id="PS50262">
    <property type="entry name" value="G_PROTEIN_RECEP_F1_2"/>
    <property type="match status" value="1"/>
</dbReference>
<feature type="transmembrane region" description="Helical" evidence="10">
    <location>
        <begin position="205"/>
        <end position="228"/>
    </location>
</feature>
<evidence type="ECO:0000256" key="7">
    <source>
        <dbReference type="ARBA" id="ARBA00023170"/>
    </source>
</evidence>
<keyword evidence="8" id="KW-0807">Transducer</keyword>
<keyword evidence="3 10" id="KW-0812">Transmembrane</keyword>
<dbReference type="PANTHER" id="PTHR24230">
    <property type="entry name" value="G-PROTEIN COUPLED RECEPTOR"/>
    <property type="match status" value="1"/>
</dbReference>
<feature type="domain" description="G-protein coupled receptors family 1 profile" evidence="11">
    <location>
        <begin position="50"/>
        <end position="314"/>
    </location>
</feature>
<dbReference type="Gene3D" id="1.20.1070.10">
    <property type="entry name" value="Rhodopsin 7-helix transmembrane proteins"/>
    <property type="match status" value="1"/>
</dbReference>
<keyword evidence="2" id="KW-1003">Cell membrane</keyword>
<keyword evidence="6 10" id="KW-0472">Membrane</keyword>
<dbReference type="InterPro" id="IPR017452">
    <property type="entry name" value="GPCR_Rhodpsn_7TM"/>
</dbReference>
<dbReference type="EMBL" id="JAKKPZ010000002">
    <property type="protein sequence ID" value="KAI1725584.1"/>
    <property type="molecule type" value="Genomic_DNA"/>
</dbReference>
<keyword evidence="5" id="KW-0297">G-protein coupled receptor</keyword>
<dbReference type="SUPFAM" id="SSF81321">
    <property type="entry name" value="Family A G protein-coupled receptor-like"/>
    <property type="match status" value="1"/>
</dbReference>
<evidence type="ECO:0000313" key="13">
    <source>
        <dbReference type="Proteomes" id="UP001201812"/>
    </source>
</evidence>
<keyword evidence="4 10" id="KW-1133">Transmembrane helix</keyword>
<evidence type="ECO:0000313" key="12">
    <source>
        <dbReference type="EMBL" id="KAI1725584.1"/>
    </source>
</evidence>
<dbReference type="PANTHER" id="PTHR24230:SF82">
    <property type="entry name" value="G-PROTEIN COUPLED RECEPTORS FAMILY 1 PROFILE DOMAIN-CONTAINING PROTEIN"/>
    <property type="match status" value="1"/>
</dbReference>
<feature type="transmembrane region" description="Helical" evidence="10">
    <location>
        <begin position="37"/>
        <end position="58"/>
    </location>
</feature>
<evidence type="ECO:0000256" key="10">
    <source>
        <dbReference type="SAM" id="Phobius"/>
    </source>
</evidence>
<keyword evidence="13" id="KW-1185">Reference proteome</keyword>
<dbReference type="GO" id="GO:0005886">
    <property type="term" value="C:plasma membrane"/>
    <property type="evidence" value="ECO:0007669"/>
    <property type="project" value="UniProtKB-SubCell"/>
</dbReference>
<dbReference type="Proteomes" id="UP001201812">
    <property type="component" value="Unassembled WGS sequence"/>
</dbReference>
<dbReference type="GO" id="GO:0008528">
    <property type="term" value="F:G protein-coupled peptide receptor activity"/>
    <property type="evidence" value="ECO:0007669"/>
    <property type="project" value="TreeGrafter"/>
</dbReference>
<evidence type="ECO:0000259" key="11">
    <source>
        <dbReference type="PROSITE" id="PS50262"/>
    </source>
</evidence>
<dbReference type="GO" id="GO:0007218">
    <property type="term" value="P:neuropeptide signaling pathway"/>
    <property type="evidence" value="ECO:0007669"/>
    <property type="project" value="TreeGrafter"/>
</dbReference>